<dbReference type="AlphaFoldDB" id="A0A510XCX0"/>
<comment type="caution">
    <text evidence="2">The sequence shown here is derived from an EMBL/GenBank/DDBJ whole genome shotgun (WGS) entry which is preliminary data.</text>
</comment>
<reference evidence="2 4" key="1">
    <citation type="submission" date="2019-07" db="EMBL/GenBank/DDBJ databases">
        <title>Whole genome shotgun sequence of Halomonas pacifica NBRC 102220.</title>
        <authorList>
            <person name="Hosoyama A."/>
            <person name="Uohara A."/>
            <person name="Ohji S."/>
            <person name="Ichikawa N."/>
        </authorList>
    </citation>
    <scope>NUCLEOTIDE SEQUENCE [LARGE SCALE GENOMIC DNA]</scope>
    <source>
        <strain evidence="2 4">NBRC 102220</strain>
    </source>
</reference>
<accession>A0A510XCX0</accession>
<dbReference type="RefSeq" id="WP_146804614.1">
    <property type="nucleotide sequence ID" value="NZ_BJUK01000114.1"/>
</dbReference>
<reference evidence="3 5" key="2">
    <citation type="submission" date="2020-12" db="EMBL/GenBank/DDBJ databases">
        <title>Draft genome sequence of Halomonas pacifica strain CARE-V15.</title>
        <authorList>
            <person name="Vignesh N."/>
            <person name="Thabitha A."/>
            <person name="Saravanan R."/>
            <person name="Manigandan V."/>
        </authorList>
    </citation>
    <scope>NUCLEOTIDE SEQUENCE [LARGE SCALE GENOMIC DNA]</scope>
    <source>
        <strain evidence="3 5">CARE-V15</strain>
    </source>
</reference>
<name>A0A510XCX0_9GAMM</name>
<dbReference type="EMBL" id="JAEDAF010000001">
    <property type="protein sequence ID" value="MBH8578766.1"/>
    <property type="molecule type" value="Genomic_DNA"/>
</dbReference>
<gene>
    <name evidence="2" type="ORF">HPA02_35620</name>
    <name evidence="3" type="ORF">I7V36_01555</name>
</gene>
<dbReference type="Proteomes" id="UP000651738">
    <property type="component" value="Unassembled WGS sequence"/>
</dbReference>
<dbReference type="EMBL" id="BJUK01000114">
    <property type="protein sequence ID" value="GEK49279.1"/>
    <property type="molecule type" value="Genomic_DNA"/>
</dbReference>
<evidence type="ECO:0000313" key="3">
    <source>
        <dbReference type="EMBL" id="MBH8578766.1"/>
    </source>
</evidence>
<protein>
    <submittedName>
        <fullName evidence="2">Uncharacterized protein</fullName>
    </submittedName>
</protein>
<feature type="compositionally biased region" description="Basic and acidic residues" evidence="1">
    <location>
        <begin position="1"/>
        <end position="18"/>
    </location>
</feature>
<evidence type="ECO:0000256" key="1">
    <source>
        <dbReference type="SAM" id="MobiDB-lite"/>
    </source>
</evidence>
<dbReference type="Proteomes" id="UP000321275">
    <property type="component" value="Unassembled WGS sequence"/>
</dbReference>
<evidence type="ECO:0000313" key="5">
    <source>
        <dbReference type="Proteomes" id="UP000651738"/>
    </source>
</evidence>
<proteinExistence type="predicted"/>
<dbReference type="OrthoDB" id="6884755at2"/>
<evidence type="ECO:0000313" key="2">
    <source>
        <dbReference type="EMBL" id="GEK49279.1"/>
    </source>
</evidence>
<evidence type="ECO:0000313" key="4">
    <source>
        <dbReference type="Proteomes" id="UP000321275"/>
    </source>
</evidence>
<keyword evidence="4" id="KW-1185">Reference proteome</keyword>
<sequence length="108" mass="12149">MHSHLSDRRHKPEGEHLQHLVKPRFTDAEFDQIQAEAAMRHGGRLAPLVHEATMLGLEVIRQRREALLAKLVNGQAPDADESAELERLLAEMAERQLSGSSMNQQHTA</sequence>
<organism evidence="2 4">
    <name type="scientific">Bisbaumannia pacifica</name>
    <dbReference type="NCBI Taxonomy" id="77098"/>
    <lineage>
        <taxon>Bacteria</taxon>
        <taxon>Pseudomonadati</taxon>
        <taxon>Pseudomonadota</taxon>
        <taxon>Gammaproteobacteria</taxon>
        <taxon>Oceanospirillales</taxon>
        <taxon>Halomonadaceae</taxon>
        <taxon>Bisbaumannia</taxon>
    </lineage>
</organism>
<feature type="region of interest" description="Disordered" evidence="1">
    <location>
        <begin position="1"/>
        <end position="23"/>
    </location>
</feature>